<protein>
    <submittedName>
        <fullName evidence="1">Uncharacterized protein</fullName>
    </submittedName>
</protein>
<accession>S4NW33</accession>
<reference evidence="1" key="2">
    <citation type="submission" date="2013-05" db="EMBL/GenBank/DDBJ databases">
        <authorList>
            <person name="Carter J.-M."/>
            <person name="Baker S.C."/>
            <person name="Pink R."/>
            <person name="Carter D.R.F."/>
            <person name="Collins A."/>
            <person name="Tomlin J."/>
            <person name="Gibbs M."/>
            <person name="Breuker C.J."/>
        </authorList>
    </citation>
    <scope>NUCLEOTIDE SEQUENCE</scope>
    <source>
        <tissue evidence="1">Ovary</tissue>
    </source>
</reference>
<name>S4NW33_9NEOP</name>
<organism evidence="1">
    <name type="scientific">Pararge aegeria</name>
    <name type="common">speckled wood butterfly</name>
    <dbReference type="NCBI Taxonomy" id="116150"/>
    <lineage>
        <taxon>Eukaryota</taxon>
        <taxon>Metazoa</taxon>
        <taxon>Ecdysozoa</taxon>
        <taxon>Arthropoda</taxon>
        <taxon>Hexapoda</taxon>
        <taxon>Insecta</taxon>
        <taxon>Pterygota</taxon>
        <taxon>Neoptera</taxon>
        <taxon>Endopterygota</taxon>
        <taxon>Lepidoptera</taxon>
        <taxon>Glossata</taxon>
        <taxon>Ditrysia</taxon>
        <taxon>Papilionoidea</taxon>
        <taxon>Nymphalidae</taxon>
        <taxon>Satyrinae</taxon>
        <taxon>Satyrini</taxon>
        <taxon>Parargina</taxon>
        <taxon>Pararge</taxon>
    </lineage>
</organism>
<dbReference type="AlphaFoldDB" id="S4NW33"/>
<reference evidence="1" key="1">
    <citation type="journal article" date="2013" name="BMC Genomics">
        <title>Unscrambling butterfly oogenesis.</title>
        <authorList>
            <person name="Carter J.M."/>
            <person name="Baker S.C."/>
            <person name="Pink R."/>
            <person name="Carter D.R."/>
            <person name="Collins A."/>
            <person name="Tomlin J."/>
            <person name="Gibbs M."/>
            <person name="Breuker C.J."/>
        </authorList>
    </citation>
    <scope>NUCLEOTIDE SEQUENCE</scope>
    <source>
        <tissue evidence="1">Ovary</tissue>
    </source>
</reference>
<dbReference type="EMBL" id="GAIX01014750">
    <property type="protein sequence ID" value="JAA77810.1"/>
    <property type="molecule type" value="Transcribed_RNA"/>
</dbReference>
<proteinExistence type="predicted"/>
<sequence>MNRSIMLKLQTDDVFCFIESTRIVIYSTKSFNYSVEPVLSETNKGHRSQRLSLSLSKECKNLWPRSCSQAGVNNAGDVIETITINNVSAALGLQNTTSKA</sequence>
<evidence type="ECO:0000313" key="1">
    <source>
        <dbReference type="EMBL" id="JAA77810.1"/>
    </source>
</evidence>